<dbReference type="Proteomes" id="UP000535908">
    <property type="component" value="Unassembled WGS sequence"/>
</dbReference>
<keyword evidence="9 13" id="KW-0472">Membrane</keyword>
<dbReference type="CDD" id="cd09112">
    <property type="entry name" value="PLDc_CLS_2"/>
    <property type="match status" value="1"/>
</dbReference>
<comment type="caution">
    <text evidence="13">Lacks conserved residue(s) required for the propagation of feature annotation.</text>
</comment>
<dbReference type="FunFam" id="3.30.870.10:FF:000014">
    <property type="entry name" value="Cardiolipin synthase"/>
    <property type="match status" value="1"/>
</dbReference>
<evidence type="ECO:0000313" key="16">
    <source>
        <dbReference type="EMBL" id="MBC1935808.1"/>
    </source>
</evidence>
<dbReference type="EC" id="2.7.8.-" evidence="13 14"/>
<feature type="domain" description="PLD phosphodiesterase" evidence="15">
    <location>
        <begin position="217"/>
        <end position="244"/>
    </location>
</feature>
<dbReference type="GO" id="GO:0008808">
    <property type="term" value="F:cardiolipin synthase activity"/>
    <property type="evidence" value="ECO:0007669"/>
    <property type="project" value="UniProtKB-UniRule"/>
</dbReference>
<dbReference type="CDD" id="cd09110">
    <property type="entry name" value="PLDc_CLS_1"/>
    <property type="match status" value="1"/>
</dbReference>
<evidence type="ECO:0000256" key="1">
    <source>
        <dbReference type="ARBA" id="ARBA00004651"/>
    </source>
</evidence>
<feature type="active site" evidence="13">
    <location>
        <position position="229"/>
    </location>
</feature>
<evidence type="ECO:0000256" key="3">
    <source>
        <dbReference type="ARBA" id="ARBA00022516"/>
    </source>
</evidence>
<reference evidence="16 17" key="1">
    <citation type="submission" date="2020-03" db="EMBL/GenBank/DDBJ databases">
        <title>Soil Listeria distribution.</title>
        <authorList>
            <person name="Liao J."/>
            <person name="Wiedmann M."/>
        </authorList>
    </citation>
    <scope>NUCLEOTIDE SEQUENCE [LARGE SCALE GENOMIC DNA]</scope>
    <source>
        <strain evidence="16 17">FSL L7-0741</strain>
    </source>
</reference>
<dbReference type="InterPro" id="IPR025202">
    <property type="entry name" value="PLD-like_dom"/>
</dbReference>
<sequence>MGIIAGLLIVLLLINLFFAAVMVFLERRDTSATWAWLLVLTFIPVIGFIIYLIFGRKLSHRKIFDWKGQEKIGLRESTDNQISMIRQQEFPFSDRNVAKHRDLIYLLLVNDGAILTQDNEVTIFTDGHEKFDALMRDIEAAKDHIHLIYYIIHSDMLGKRLKAALIKKAKEGLDVRVIYDAMGCRTTKQAFWNDLKHNGVKVWPFFPSKLPLINFRLNYRNHRKLAIIDGEVGYIGGFNVGDEYLGLDKSFGYWRDTHLRVRGKAVFAMQTRYIMDWNSASSASQKLDYQTRYFPSFHGKGHSSMQIVSSGPDSEWQQIKNGYIKMINSAKKSIYLQSPYIIPDASLLEALKIASLSGVDVRLMIPNKPDHAFVYRATTSYCGELIESGAKVYIYDNGFIHAKTLVVDGEIASVGTANMDFRSFRLNFEVNAFMYEKTIAQKLEDLFLQDILKSYQLTAELYAERSFWIKVKEAVSRLLSPIL</sequence>
<keyword evidence="3 13" id="KW-0444">Lipid biosynthesis</keyword>
<dbReference type="Gene3D" id="3.30.870.10">
    <property type="entry name" value="Endonuclease Chain A"/>
    <property type="match status" value="2"/>
</dbReference>
<keyword evidence="7 13" id="KW-1133">Transmembrane helix</keyword>
<dbReference type="GO" id="GO:0005886">
    <property type="term" value="C:plasma membrane"/>
    <property type="evidence" value="ECO:0007669"/>
    <property type="project" value="UniProtKB-SubCell"/>
</dbReference>
<evidence type="ECO:0000256" key="7">
    <source>
        <dbReference type="ARBA" id="ARBA00022989"/>
    </source>
</evidence>
<evidence type="ECO:0000313" key="17">
    <source>
        <dbReference type="Proteomes" id="UP000535908"/>
    </source>
</evidence>
<keyword evidence="8 13" id="KW-0443">Lipid metabolism</keyword>
<evidence type="ECO:0000256" key="11">
    <source>
        <dbReference type="ARBA" id="ARBA00023264"/>
    </source>
</evidence>
<evidence type="ECO:0000259" key="15">
    <source>
        <dbReference type="PROSITE" id="PS50035"/>
    </source>
</evidence>
<dbReference type="PANTHER" id="PTHR21248">
    <property type="entry name" value="CARDIOLIPIN SYNTHASE"/>
    <property type="match status" value="1"/>
</dbReference>
<evidence type="ECO:0000256" key="2">
    <source>
        <dbReference type="ARBA" id="ARBA00022475"/>
    </source>
</evidence>
<dbReference type="PANTHER" id="PTHR21248:SF22">
    <property type="entry name" value="PHOSPHOLIPASE D"/>
    <property type="match status" value="1"/>
</dbReference>
<comment type="catalytic activity">
    <reaction evidence="13">
        <text>2 a 1,2-diacyl-sn-glycero-3-phospho-(1'-sn-glycerol) = a cardiolipin + glycerol</text>
        <dbReference type="Rhea" id="RHEA:31451"/>
        <dbReference type="ChEBI" id="CHEBI:17754"/>
        <dbReference type="ChEBI" id="CHEBI:62237"/>
        <dbReference type="ChEBI" id="CHEBI:64716"/>
    </reaction>
</comment>
<evidence type="ECO:0000256" key="4">
    <source>
        <dbReference type="ARBA" id="ARBA00022679"/>
    </source>
</evidence>
<comment type="function">
    <text evidence="12 13">Catalyzes the reversible phosphatidyl group transfer from one phosphatidylglycerol molecule to another to form cardiolipin (CL) (diphosphatidylglycerol) and glycerol.</text>
</comment>
<dbReference type="GO" id="GO:0032049">
    <property type="term" value="P:cardiolipin biosynthetic process"/>
    <property type="evidence" value="ECO:0007669"/>
    <property type="project" value="UniProtKB-UniRule"/>
</dbReference>
<protein>
    <recommendedName>
        <fullName evidence="13 14">Cardiolipin synthase</fullName>
        <shortName evidence="13">CL synthase</shortName>
        <ecNumber evidence="13 14">2.7.8.-</ecNumber>
    </recommendedName>
</protein>
<dbReference type="PROSITE" id="PS50035">
    <property type="entry name" value="PLD"/>
    <property type="match status" value="2"/>
</dbReference>
<dbReference type="InterPro" id="IPR001736">
    <property type="entry name" value="PLipase_D/transphosphatidylase"/>
</dbReference>
<evidence type="ECO:0000256" key="14">
    <source>
        <dbReference type="NCBIfam" id="TIGR04265"/>
    </source>
</evidence>
<dbReference type="InterPro" id="IPR027379">
    <property type="entry name" value="CLS_N"/>
</dbReference>
<dbReference type="EMBL" id="JAARWN010000002">
    <property type="protein sequence ID" value="MBC1935808.1"/>
    <property type="molecule type" value="Genomic_DNA"/>
</dbReference>
<dbReference type="InterPro" id="IPR022924">
    <property type="entry name" value="Cardiolipin_synthase"/>
</dbReference>
<evidence type="ECO:0000256" key="10">
    <source>
        <dbReference type="ARBA" id="ARBA00023209"/>
    </source>
</evidence>
<feature type="active site" evidence="13">
    <location>
        <position position="401"/>
    </location>
</feature>
<dbReference type="RefSeq" id="WP_185409984.1">
    <property type="nucleotide sequence ID" value="NZ_JAARRE010000006.1"/>
</dbReference>
<gene>
    <name evidence="16" type="primary">cls</name>
    <name evidence="16" type="ORF">HCA69_05475</name>
</gene>
<evidence type="ECO:0000256" key="12">
    <source>
        <dbReference type="ARBA" id="ARBA00057569"/>
    </source>
</evidence>
<dbReference type="SMART" id="SM00155">
    <property type="entry name" value="PLDc"/>
    <property type="match status" value="2"/>
</dbReference>
<feature type="active site" evidence="13">
    <location>
        <position position="408"/>
    </location>
</feature>
<dbReference type="HAMAP" id="MF_01916">
    <property type="entry name" value="Cardiolipin_synth_Cls"/>
    <property type="match status" value="1"/>
</dbReference>
<dbReference type="Pfam" id="PF13396">
    <property type="entry name" value="PLDc_N"/>
    <property type="match status" value="1"/>
</dbReference>
<evidence type="ECO:0000256" key="9">
    <source>
        <dbReference type="ARBA" id="ARBA00023136"/>
    </source>
</evidence>
<feature type="active site" evidence="13">
    <location>
        <position position="403"/>
    </location>
</feature>
<feature type="active site" evidence="13">
    <location>
        <position position="224"/>
    </location>
</feature>
<dbReference type="AlphaFoldDB" id="A0A7X0Y311"/>
<comment type="subcellular location">
    <subcellularLocation>
        <location evidence="1 13">Cell membrane</location>
        <topology evidence="1 13">Multi-pass membrane protein</topology>
    </subcellularLocation>
</comment>
<dbReference type="InterPro" id="IPR030874">
    <property type="entry name" value="Cardiolipin_synth_Firmi"/>
</dbReference>
<proteinExistence type="inferred from homology"/>
<organism evidence="16 17">
    <name type="scientific">Listeria grandensis</name>
    <dbReference type="NCBI Taxonomy" id="1494963"/>
    <lineage>
        <taxon>Bacteria</taxon>
        <taxon>Bacillati</taxon>
        <taxon>Bacillota</taxon>
        <taxon>Bacilli</taxon>
        <taxon>Bacillales</taxon>
        <taxon>Listeriaceae</taxon>
        <taxon>Listeria</taxon>
    </lineage>
</organism>
<keyword evidence="11 13" id="KW-1208">Phospholipid metabolism</keyword>
<keyword evidence="5 13" id="KW-0812">Transmembrane</keyword>
<name>A0A7X0Y311_9LIST</name>
<comment type="caution">
    <text evidence="16">The sequence shown here is derived from an EMBL/GenBank/DDBJ whole genome shotgun (WGS) entry which is preliminary data.</text>
</comment>
<keyword evidence="2 13" id="KW-1003">Cell membrane</keyword>
<dbReference type="SUPFAM" id="SSF56024">
    <property type="entry name" value="Phospholipase D/nuclease"/>
    <property type="match status" value="2"/>
</dbReference>
<evidence type="ECO:0000256" key="5">
    <source>
        <dbReference type="ARBA" id="ARBA00022692"/>
    </source>
</evidence>
<dbReference type="Pfam" id="PF13091">
    <property type="entry name" value="PLDc_2"/>
    <property type="match status" value="2"/>
</dbReference>
<keyword evidence="4 13" id="KW-0808">Transferase</keyword>
<feature type="active site" evidence="13">
    <location>
        <position position="222"/>
    </location>
</feature>
<keyword evidence="6" id="KW-0677">Repeat</keyword>
<accession>A0A7X0Y311</accession>
<keyword evidence="10 13" id="KW-0594">Phospholipid biosynthesis</keyword>
<comment type="similarity">
    <text evidence="13">Belongs to the phospholipase D family. Cardiolipin synthase subfamily.</text>
</comment>
<dbReference type="FunFam" id="3.30.870.10:FF:000021">
    <property type="entry name" value="Cardiolipin synthase"/>
    <property type="match status" value="1"/>
</dbReference>
<evidence type="ECO:0000256" key="13">
    <source>
        <dbReference type="HAMAP-Rule" id="MF_01916"/>
    </source>
</evidence>
<feature type="transmembrane region" description="Helical" evidence="13">
    <location>
        <begin position="35"/>
        <end position="54"/>
    </location>
</feature>
<feature type="domain" description="PLD phosphodiesterase" evidence="15">
    <location>
        <begin position="396"/>
        <end position="423"/>
    </location>
</feature>
<dbReference type="NCBIfam" id="TIGR04265">
    <property type="entry name" value="bac_cardiolipin"/>
    <property type="match status" value="1"/>
</dbReference>
<evidence type="ECO:0000256" key="6">
    <source>
        <dbReference type="ARBA" id="ARBA00022737"/>
    </source>
</evidence>
<evidence type="ECO:0000256" key="8">
    <source>
        <dbReference type="ARBA" id="ARBA00023098"/>
    </source>
</evidence>